<keyword evidence="8" id="KW-1185">Reference proteome</keyword>
<comment type="caution">
    <text evidence="7">The sequence shown here is derived from an EMBL/GenBank/DDBJ whole genome shotgun (WGS) entry which is preliminary data.</text>
</comment>
<gene>
    <name evidence="7" type="primary">rlmD</name>
    <name evidence="7" type="ORF">QUV96_08895</name>
</gene>
<dbReference type="InterPro" id="IPR012340">
    <property type="entry name" value="NA-bd_OB-fold"/>
</dbReference>
<evidence type="ECO:0000256" key="3">
    <source>
        <dbReference type="ARBA" id="ARBA00022691"/>
    </source>
</evidence>
<dbReference type="GO" id="GO:0008168">
    <property type="term" value="F:methyltransferase activity"/>
    <property type="evidence" value="ECO:0007669"/>
    <property type="project" value="UniProtKB-KW"/>
</dbReference>
<keyword evidence="1 4" id="KW-0489">Methyltransferase</keyword>
<evidence type="ECO:0000256" key="4">
    <source>
        <dbReference type="PROSITE-ProRule" id="PRU01024"/>
    </source>
</evidence>
<dbReference type="PROSITE" id="PS01230">
    <property type="entry name" value="TRMA_1"/>
    <property type="match status" value="1"/>
</dbReference>
<evidence type="ECO:0000256" key="6">
    <source>
        <dbReference type="SAM" id="MobiDB-lite"/>
    </source>
</evidence>
<comment type="similarity">
    <text evidence="4">Belongs to the class I-like SAM-binding methyltransferase superfamily. RNA M5U methyltransferase family.</text>
</comment>
<dbReference type="RefSeq" id="WP_289608198.1">
    <property type="nucleotide sequence ID" value="NZ_JAUDCG010000042.1"/>
</dbReference>
<evidence type="ECO:0000256" key="5">
    <source>
        <dbReference type="PROSITE-ProRule" id="PRU10015"/>
    </source>
</evidence>
<dbReference type="EC" id="2.1.1.190" evidence="7"/>
<dbReference type="InterPro" id="IPR029063">
    <property type="entry name" value="SAM-dependent_MTases_sf"/>
</dbReference>
<accession>A0ABT7UDP8</accession>
<reference evidence="7 8" key="1">
    <citation type="submission" date="2023-06" db="EMBL/GenBank/DDBJ databases">
        <title>Identification and characterization of horizontal gene transfer across gut microbiota members of farm animals based on homology search.</title>
        <authorList>
            <person name="Schwarzerova J."/>
            <person name="Nykrynova M."/>
            <person name="Jureckova K."/>
            <person name="Cejkova D."/>
            <person name="Rychlik I."/>
        </authorList>
    </citation>
    <scope>NUCLEOTIDE SEQUENCE [LARGE SCALE GENOMIC DNA]</scope>
    <source>
        <strain evidence="7 8">ET39</strain>
    </source>
</reference>
<feature type="active site" evidence="5">
    <location>
        <position position="406"/>
    </location>
</feature>
<keyword evidence="2 4" id="KW-0808">Transferase</keyword>
<reference evidence="8" key="2">
    <citation type="submission" date="2023-06" db="EMBL/GenBank/DDBJ databases">
        <title>Identification and characterization of horizontal gene transfer across gut microbiota members of farm animals based on homology search.</title>
        <authorList>
            <person name="Zeman M."/>
            <person name="Kubasova T."/>
            <person name="Jahodarova E."/>
            <person name="Nykrynova M."/>
            <person name="Rychlik I."/>
        </authorList>
    </citation>
    <scope>NUCLEOTIDE SEQUENCE [LARGE SCALE GENOMIC DNA]</scope>
    <source>
        <strain evidence="8">ET39</strain>
    </source>
</reference>
<dbReference type="InterPro" id="IPR010280">
    <property type="entry name" value="U5_MeTrfase_fam"/>
</dbReference>
<dbReference type="SUPFAM" id="SSF50249">
    <property type="entry name" value="Nucleic acid-binding proteins"/>
    <property type="match status" value="1"/>
</dbReference>
<sequence length="479" mass="53856">MLKLQQRVQGVITAIDAHGRGILPYGKERIFVPAALPDEQVEVTIVKMIKEGYIGAITRLTHPSQDRVEPPCPHAHSCGGCQLMHMAPAAQLRWKQQRIIAAAKKEKLSLRIHDVVPSPAAACRNKVIASFGKDRNGMITAGLYEESSHRIVAIDRCLLHPASCDAIIQTIRTLMKELRIEPFDVRKRQGFLRHVQLRWGVRSGEILVTLVASESRFPARKRFVQALLQAHPAIRSIVLNVNRRDTSIVLGSEEHILYGSGWICDELLGRQFHISSSSFYQINHDQCERLYQKAYDLLELKKSDRLLDAYCGIGTIGLCAASQVKEVIGVELNAQAIADARINAKRNKITNARFICEDASRFLLAAANQHQRYDAVLLDPPREGSTPMFLDACARLQPARIAYISCNPLTQLRDLKILAQYGYVCDELFLYDMFPMSTHTESVALLKKGGQRTTKVRRGSVARTQKDRGAHEKRYRHGK</sequence>
<dbReference type="Proteomes" id="UP001529340">
    <property type="component" value="Unassembled WGS sequence"/>
</dbReference>
<dbReference type="InterPro" id="IPR030390">
    <property type="entry name" value="MeTrfase_TrmA_AS"/>
</dbReference>
<dbReference type="GO" id="GO:0032259">
    <property type="term" value="P:methylation"/>
    <property type="evidence" value="ECO:0007669"/>
    <property type="project" value="UniProtKB-KW"/>
</dbReference>
<protein>
    <submittedName>
        <fullName evidence="7">23S rRNA (Uracil(1939)-C(5))-methyltransferase RlmD</fullName>
        <ecNumber evidence="7">2.1.1.190</ecNumber>
    </submittedName>
</protein>
<dbReference type="Pfam" id="PF05958">
    <property type="entry name" value="tRNA_U5-meth_tr"/>
    <property type="match status" value="1"/>
</dbReference>
<feature type="binding site" evidence="4">
    <location>
        <position position="379"/>
    </location>
    <ligand>
        <name>S-adenosyl-L-methionine</name>
        <dbReference type="ChEBI" id="CHEBI:59789"/>
    </ligand>
</feature>
<name>A0ABT7UDP8_9FIRM</name>
<keyword evidence="3 4" id="KW-0949">S-adenosyl-L-methionine</keyword>
<dbReference type="NCBIfam" id="TIGR00479">
    <property type="entry name" value="rumA"/>
    <property type="match status" value="1"/>
</dbReference>
<evidence type="ECO:0000256" key="1">
    <source>
        <dbReference type="ARBA" id="ARBA00022603"/>
    </source>
</evidence>
<reference evidence="7 8" key="3">
    <citation type="submission" date="2023-06" db="EMBL/GenBank/DDBJ databases">
        <authorList>
            <person name="Zeman M."/>
            <person name="Kubasova T."/>
            <person name="Jahodarova E."/>
            <person name="Nykrynova M."/>
            <person name="Rychlik I."/>
        </authorList>
    </citation>
    <scope>NUCLEOTIDE SEQUENCE [LARGE SCALE GENOMIC DNA]</scope>
    <source>
        <strain evidence="7 8">ET39</strain>
    </source>
</reference>
<dbReference type="PROSITE" id="PS51687">
    <property type="entry name" value="SAM_MT_RNA_M5U"/>
    <property type="match status" value="1"/>
</dbReference>
<dbReference type="Gene3D" id="3.40.50.150">
    <property type="entry name" value="Vaccinia Virus protein VP39"/>
    <property type="match status" value="1"/>
</dbReference>
<feature type="binding site" evidence="4">
    <location>
        <position position="310"/>
    </location>
    <ligand>
        <name>S-adenosyl-L-methionine</name>
        <dbReference type="ChEBI" id="CHEBI:59789"/>
    </ligand>
</feature>
<feature type="binding site" evidence="4">
    <location>
        <position position="281"/>
    </location>
    <ligand>
        <name>S-adenosyl-L-methionine</name>
        <dbReference type="ChEBI" id="CHEBI:59789"/>
    </ligand>
</feature>
<evidence type="ECO:0000313" key="8">
    <source>
        <dbReference type="Proteomes" id="UP001529340"/>
    </source>
</evidence>
<dbReference type="Gene3D" id="2.40.50.1070">
    <property type="match status" value="1"/>
</dbReference>
<organism evidence="7 8">
    <name type="scientific">Amedibacillus dolichus</name>
    <dbReference type="NCBI Taxonomy" id="31971"/>
    <lineage>
        <taxon>Bacteria</taxon>
        <taxon>Bacillati</taxon>
        <taxon>Bacillota</taxon>
        <taxon>Erysipelotrichia</taxon>
        <taxon>Erysipelotrichales</taxon>
        <taxon>Erysipelotrichaceae</taxon>
        <taxon>Amedibacillus</taxon>
    </lineage>
</organism>
<feature type="active site" description="Nucleophile" evidence="4">
    <location>
        <position position="406"/>
    </location>
</feature>
<proteinExistence type="inferred from homology"/>
<evidence type="ECO:0000313" key="7">
    <source>
        <dbReference type="EMBL" id="MDM8157754.1"/>
    </source>
</evidence>
<dbReference type="PANTHER" id="PTHR11061">
    <property type="entry name" value="RNA M5U METHYLTRANSFERASE"/>
    <property type="match status" value="1"/>
</dbReference>
<evidence type="ECO:0000256" key="2">
    <source>
        <dbReference type="ARBA" id="ARBA00022679"/>
    </source>
</evidence>
<dbReference type="Gene3D" id="2.40.50.140">
    <property type="entry name" value="Nucleic acid-binding proteins"/>
    <property type="match status" value="1"/>
</dbReference>
<dbReference type="EMBL" id="JAUDCG010000042">
    <property type="protein sequence ID" value="MDM8157754.1"/>
    <property type="molecule type" value="Genomic_DNA"/>
</dbReference>
<dbReference type="SUPFAM" id="SSF53335">
    <property type="entry name" value="S-adenosyl-L-methionine-dependent methyltransferases"/>
    <property type="match status" value="1"/>
</dbReference>
<dbReference type="PANTHER" id="PTHR11061:SF30">
    <property type="entry name" value="TRNA (URACIL(54)-C(5))-METHYLTRANSFERASE"/>
    <property type="match status" value="1"/>
</dbReference>
<feature type="binding site" evidence="4">
    <location>
        <position position="331"/>
    </location>
    <ligand>
        <name>S-adenosyl-L-methionine</name>
        <dbReference type="ChEBI" id="CHEBI:59789"/>
    </ligand>
</feature>
<dbReference type="CDD" id="cd02440">
    <property type="entry name" value="AdoMet_MTases"/>
    <property type="match status" value="1"/>
</dbReference>
<feature type="region of interest" description="Disordered" evidence="6">
    <location>
        <begin position="448"/>
        <end position="479"/>
    </location>
</feature>